<evidence type="ECO:0000313" key="3">
    <source>
        <dbReference type="Proteomes" id="UP000033774"/>
    </source>
</evidence>
<accession>A0A0F3IQA5</accession>
<comment type="caution">
    <text evidence="2">The sequence shown here is derived from an EMBL/GenBank/DDBJ whole genome shotgun (WGS) entry which is preliminary data.</text>
</comment>
<keyword evidence="1" id="KW-0472">Membrane</keyword>
<evidence type="ECO:0000256" key="1">
    <source>
        <dbReference type="SAM" id="Phobius"/>
    </source>
</evidence>
<keyword evidence="1" id="KW-0812">Transmembrane</keyword>
<sequence>MLSNGAAHYGTAELLRRFTDVAFWRGQIETLPESLALLIVLLSAGLRRETRAWAAVILLLTLPALLYPFNPRLLGLAVALALCLTAVWASRDGWLRPLTWLGLAGGSLAAAAMLALMGSVGIVQAEGRDGAALGPLLKPYLTQAGPIAADQRAWLALRRDFPERDFLHALPSWSPPQVSVFEPSACVTRTSA</sequence>
<organism evidence="2 3">
    <name type="scientific">Elstera litoralis</name>
    <dbReference type="NCBI Taxonomy" id="552518"/>
    <lineage>
        <taxon>Bacteria</taxon>
        <taxon>Pseudomonadati</taxon>
        <taxon>Pseudomonadota</taxon>
        <taxon>Alphaproteobacteria</taxon>
        <taxon>Rhodospirillales</taxon>
        <taxon>Rhodospirillaceae</taxon>
        <taxon>Elstera</taxon>
    </lineage>
</organism>
<feature type="transmembrane region" description="Helical" evidence="1">
    <location>
        <begin position="50"/>
        <end position="67"/>
    </location>
</feature>
<evidence type="ECO:0000313" key="2">
    <source>
        <dbReference type="EMBL" id="KJV08935.1"/>
    </source>
</evidence>
<feature type="transmembrane region" description="Helical" evidence="1">
    <location>
        <begin position="73"/>
        <end position="89"/>
    </location>
</feature>
<dbReference type="Proteomes" id="UP000033774">
    <property type="component" value="Unassembled WGS sequence"/>
</dbReference>
<keyword evidence="3" id="KW-1185">Reference proteome</keyword>
<feature type="transmembrane region" description="Helical" evidence="1">
    <location>
        <begin position="101"/>
        <end position="123"/>
    </location>
</feature>
<dbReference type="RefSeq" id="WP_045776505.1">
    <property type="nucleotide sequence ID" value="NZ_LAJY01000408.1"/>
</dbReference>
<protein>
    <submittedName>
        <fullName evidence="2">Uncharacterized protein</fullName>
    </submittedName>
</protein>
<dbReference type="EMBL" id="LAJY01000408">
    <property type="protein sequence ID" value="KJV08935.1"/>
    <property type="molecule type" value="Genomic_DNA"/>
</dbReference>
<name>A0A0F3IQA5_9PROT</name>
<keyword evidence="1" id="KW-1133">Transmembrane helix</keyword>
<proteinExistence type="predicted"/>
<dbReference type="OrthoDB" id="9873998at2"/>
<reference evidence="2 3" key="1">
    <citation type="submission" date="2015-03" db="EMBL/GenBank/DDBJ databases">
        <title>Draft genome sequence of Elstera litoralis.</title>
        <authorList>
            <person name="Rahalkar M.C."/>
            <person name="Dhakephalkar P.K."/>
            <person name="Pore S.D."/>
            <person name="Arora P."/>
            <person name="Kapse N.G."/>
            <person name="Pandit P.S."/>
        </authorList>
    </citation>
    <scope>NUCLEOTIDE SEQUENCE [LARGE SCALE GENOMIC DNA]</scope>
    <source>
        <strain evidence="2 3">Dia-1</strain>
    </source>
</reference>
<gene>
    <name evidence="2" type="ORF">VZ95_14575</name>
</gene>
<dbReference type="AlphaFoldDB" id="A0A0F3IQA5"/>